<evidence type="ECO:0000313" key="7">
    <source>
        <dbReference type="EMBL" id="MBM3332788.1"/>
    </source>
</evidence>
<keyword evidence="2" id="KW-1003">Cell membrane</keyword>
<feature type="transmembrane region" description="Helical" evidence="6">
    <location>
        <begin position="249"/>
        <end position="271"/>
    </location>
</feature>
<dbReference type="Proteomes" id="UP000779900">
    <property type="component" value="Unassembled WGS sequence"/>
</dbReference>
<dbReference type="GO" id="GO:0015658">
    <property type="term" value="F:branched-chain amino acid transmembrane transporter activity"/>
    <property type="evidence" value="ECO:0007669"/>
    <property type="project" value="InterPro"/>
</dbReference>
<sequence length="322" mass="34036">MSTRRGLGAGVVALLVAVAVFAAVEALILSGALNPYWQQIICLAGIVTISALGLNLIYGYTGQFSLGHAAFYGIGAYTAALVTRGIGSHSPAILPLSLVAGAVLAGLVALLIGLPILRLKSDYLAIATLGFGVIVKVLLDNADMAIPMMGGSRGMSAIPRLTSFLWVFPLAVVALVVLRNIVYSGIGRALISVREDELAAEAVGIDSTRYKTLGFVIGCMYAGVAGGLYAHLFTFLHPSNFDFLKSIDVLLVVVLGGLGSMSGTIVAAVAWTFLLEGLRIVLPPAVQDWRWVIYPLLLIVFMLVRPGGIFAGMEFRFLRARK</sequence>
<evidence type="ECO:0000256" key="4">
    <source>
        <dbReference type="ARBA" id="ARBA00022989"/>
    </source>
</evidence>
<comment type="caution">
    <text evidence="7">The sequence shown here is derived from an EMBL/GenBank/DDBJ whole genome shotgun (WGS) entry which is preliminary data.</text>
</comment>
<name>A0A938BV81_UNCW3</name>
<organism evidence="7 8">
    <name type="scientific">candidate division WOR-3 bacterium</name>
    <dbReference type="NCBI Taxonomy" id="2052148"/>
    <lineage>
        <taxon>Bacteria</taxon>
        <taxon>Bacteria division WOR-3</taxon>
    </lineage>
</organism>
<evidence type="ECO:0000313" key="8">
    <source>
        <dbReference type="Proteomes" id="UP000779900"/>
    </source>
</evidence>
<gene>
    <name evidence="7" type="ORF">FJY68_13235</name>
</gene>
<dbReference type="PANTHER" id="PTHR30482:SF10">
    <property type="entry name" value="HIGH-AFFINITY BRANCHED-CHAIN AMINO ACID TRANSPORT PROTEIN BRAE"/>
    <property type="match status" value="1"/>
</dbReference>
<proteinExistence type="predicted"/>
<dbReference type="CDD" id="cd06581">
    <property type="entry name" value="TM_PBP1_LivM_like"/>
    <property type="match status" value="1"/>
</dbReference>
<dbReference type="InterPro" id="IPR001851">
    <property type="entry name" value="ABC_transp_permease"/>
</dbReference>
<accession>A0A938BV81</accession>
<evidence type="ECO:0000256" key="2">
    <source>
        <dbReference type="ARBA" id="ARBA00022475"/>
    </source>
</evidence>
<evidence type="ECO:0000256" key="3">
    <source>
        <dbReference type="ARBA" id="ARBA00022692"/>
    </source>
</evidence>
<dbReference type="Pfam" id="PF02653">
    <property type="entry name" value="BPD_transp_2"/>
    <property type="match status" value="1"/>
</dbReference>
<evidence type="ECO:0000256" key="1">
    <source>
        <dbReference type="ARBA" id="ARBA00004651"/>
    </source>
</evidence>
<feature type="transmembrane region" description="Helical" evidence="6">
    <location>
        <begin position="93"/>
        <end position="117"/>
    </location>
</feature>
<feature type="transmembrane region" description="Helical" evidence="6">
    <location>
        <begin position="36"/>
        <end position="58"/>
    </location>
</feature>
<feature type="transmembrane region" description="Helical" evidence="6">
    <location>
        <begin position="123"/>
        <end position="142"/>
    </location>
</feature>
<evidence type="ECO:0000256" key="6">
    <source>
        <dbReference type="SAM" id="Phobius"/>
    </source>
</evidence>
<keyword evidence="5 6" id="KW-0472">Membrane</keyword>
<feature type="transmembrane region" description="Helical" evidence="6">
    <location>
        <begin position="213"/>
        <end position="237"/>
    </location>
</feature>
<dbReference type="PANTHER" id="PTHR30482">
    <property type="entry name" value="HIGH-AFFINITY BRANCHED-CHAIN AMINO ACID TRANSPORT SYSTEM PERMEASE"/>
    <property type="match status" value="1"/>
</dbReference>
<keyword evidence="4 6" id="KW-1133">Transmembrane helix</keyword>
<keyword evidence="3 6" id="KW-0812">Transmembrane</keyword>
<reference evidence="7" key="1">
    <citation type="submission" date="2019-03" db="EMBL/GenBank/DDBJ databases">
        <title>Lake Tanganyika Metagenome-Assembled Genomes (MAGs).</title>
        <authorList>
            <person name="Tran P."/>
        </authorList>
    </citation>
    <scope>NUCLEOTIDE SEQUENCE</scope>
    <source>
        <strain evidence="7">K_DeepCast_150m_m2_040</strain>
    </source>
</reference>
<dbReference type="AlphaFoldDB" id="A0A938BV81"/>
<feature type="transmembrane region" description="Helical" evidence="6">
    <location>
        <begin position="163"/>
        <end position="182"/>
    </location>
</feature>
<protein>
    <submittedName>
        <fullName evidence="7">Branched-chain amino acid ABC transporter permease</fullName>
    </submittedName>
</protein>
<dbReference type="GO" id="GO:0005886">
    <property type="term" value="C:plasma membrane"/>
    <property type="evidence" value="ECO:0007669"/>
    <property type="project" value="UniProtKB-SubCell"/>
</dbReference>
<comment type="subcellular location">
    <subcellularLocation>
        <location evidence="1">Cell membrane</location>
        <topology evidence="1">Multi-pass membrane protein</topology>
    </subcellularLocation>
</comment>
<feature type="transmembrane region" description="Helical" evidence="6">
    <location>
        <begin position="291"/>
        <end position="313"/>
    </location>
</feature>
<dbReference type="InterPro" id="IPR043428">
    <property type="entry name" value="LivM-like"/>
</dbReference>
<evidence type="ECO:0000256" key="5">
    <source>
        <dbReference type="ARBA" id="ARBA00023136"/>
    </source>
</evidence>
<dbReference type="EMBL" id="VGIR01000137">
    <property type="protein sequence ID" value="MBM3332788.1"/>
    <property type="molecule type" value="Genomic_DNA"/>
</dbReference>